<dbReference type="EMBL" id="LHPM01000017">
    <property type="protein sequence ID" value="OAL63911.1"/>
    <property type="molecule type" value="Genomic_DNA"/>
</dbReference>
<evidence type="ECO:0000256" key="11">
    <source>
        <dbReference type="SAM" id="Phobius"/>
    </source>
</evidence>
<feature type="transmembrane region" description="Helical" evidence="11">
    <location>
        <begin position="140"/>
        <end position="160"/>
    </location>
</feature>
<proteinExistence type="inferred from homology"/>
<name>A0A178EV12_TRIRU</name>
<evidence type="ECO:0000256" key="2">
    <source>
        <dbReference type="ARBA" id="ARBA00008130"/>
    </source>
</evidence>
<evidence type="ECO:0000256" key="1">
    <source>
        <dbReference type="ARBA" id="ARBA00004141"/>
    </source>
</evidence>
<dbReference type="PANTHER" id="PTHR28286">
    <property type="match status" value="1"/>
</dbReference>
<dbReference type="GO" id="GO:0005783">
    <property type="term" value="C:endoplasmic reticulum"/>
    <property type="evidence" value="ECO:0007669"/>
    <property type="project" value="TreeGrafter"/>
</dbReference>
<dbReference type="Proteomes" id="UP000243015">
    <property type="component" value="Unassembled WGS sequence"/>
</dbReference>
<feature type="transmembrane region" description="Helical" evidence="11">
    <location>
        <begin position="115"/>
        <end position="133"/>
    </location>
</feature>
<organism evidence="12 13">
    <name type="scientific">Trichophyton rubrum</name>
    <name type="common">Athlete's foot fungus</name>
    <name type="synonym">Epidermophyton rubrum</name>
    <dbReference type="NCBI Taxonomy" id="5551"/>
    <lineage>
        <taxon>Eukaryota</taxon>
        <taxon>Fungi</taxon>
        <taxon>Dikarya</taxon>
        <taxon>Ascomycota</taxon>
        <taxon>Pezizomycotina</taxon>
        <taxon>Eurotiomycetes</taxon>
        <taxon>Eurotiomycetidae</taxon>
        <taxon>Onygenales</taxon>
        <taxon>Arthrodermataceae</taxon>
        <taxon>Trichophyton</taxon>
    </lineage>
</organism>
<evidence type="ECO:0008006" key="14">
    <source>
        <dbReference type="Google" id="ProtNLM"/>
    </source>
</evidence>
<keyword evidence="4" id="KW-0716">Sensory transduction</keyword>
<dbReference type="GO" id="GO:0009881">
    <property type="term" value="F:photoreceptor activity"/>
    <property type="evidence" value="ECO:0007669"/>
    <property type="project" value="UniProtKB-KW"/>
</dbReference>
<feature type="transmembrane region" description="Helical" evidence="11">
    <location>
        <begin position="205"/>
        <end position="223"/>
    </location>
</feature>
<reference evidence="12 13" key="1">
    <citation type="submission" date="2016-05" db="EMBL/GenBank/DDBJ databases">
        <title>Genome sequencing of Trichophyton rubrum CMCC(F)T1i isolated from hair.</title>
        <authorList>
            <person name="Zhan P."/>
            <person name="Tao Y."/>
            <person name="Liu W."/>
        </authorList>
    </citation>
    <scope>NUCLEOTIDE SEQUENCE [LARGE SCALE GENOMIC DNA]</scope>
    <source>
        <strain evidence="13">CMCC(F)T1i</strain>
    </source>
</reference>
<evidence type="ECO:0000313" key="13">
    <source>
        <dbReference type="Proteomes" id="UP000243015"/>
    </source>
</evidence>
<dbReference type="PANTHER" id="PTHR28286:SF2">
    <property type="entry name" value="BACTERIORHODOPSIN _OPSIN, NOPA (EUROFUNG)"/>
    <property type="match status" value="1"/>
</dbReference>
<evidence type="ECO:0000256" key="6">
    <source>
        <dbReference type="ARBA" id="ARBA00022925"/>
    </source>
</evidence>
<evidence type="ECO:0000256" key="3">
    <source>
        <dbReference type="ARBA" id="ARBA00022543"/>
    </source>
</evidence>
<keyword evidence="10" id="KW-0675">Receptor</keyword>
<evidence type="ECO:0000256" key="7">
    <source>
        <dbReference type="ARBA" id="ARBA00022989"/>
    </source>
</evidence>
<dbReference type="AlphaFoldDB" id="A0A178EV12"/>
<protein>
    <recommendedName>
        <fullName evidence="14">Opsin</fullName>
    </recommendedName>
</protein>
<sequence length="292" mass="32572">MHTMGDIGVPPISPIPGRNLIMEESSGVGRRCLWVVAILMLISSLVFYVLAGRVPTQKRLFHSLVSLVTTISFLSYFAMAMGYGVSYKHSTYHKHHKHSPDTIQEACREVYWIRYVNWMLTVPLILTCLSFLSGVNGASLLVSISGALIMFVAALSSSFMDKHYQWAWFVISCLGYLTIVYQTGFQGRRASLAKDQQARNFYTSIASFSLAVLLVYPVIWAISNNARKMSIDAEIIVFAILDILLQGVFGYWLIASYNTIRSISVTLDGFWANGVNSEGNIRVGENENTPSL</sequence>
<keyword evidence="6" id="KW-0681">Retinal protein</keyword>
<keyword evidence="3" id="KW-0600">Photoreceptor protein</keyword>
<evidence type="ECO:0000256" key="10">
    <source>
        <dbReference type="ARBA" id="ARBA00023170"/>
    </source>
</evidence>
<dbReference type="GO" id="GO:0005886">
    <property type="term" value="C:plasma membrane"/>
    <property type="evidence" value="ECO:0007669"/>
    <property type="project" value="TreeGrafter"/>
</dbReference>
<evidence type="ECO:0000256" key="5">
    <source>
        <dbReference type="ARBA" id="ARBA00022692"/>
    </source>
</evidence>
<comment type="caution">
    <text evidence="12">The sequence shown here is derived from an EMBL/GenBank/DDBJ whole genome shotgun (WGS) entry which is preliminary data.</text>
</comment>
<dbReference type="InterPro" id="IPR001425">
    <property type="entry name" value="Arc/bac/fun_rhodopsins"/>
</dbReference>
<dbReference type="CDD" id="cd15028">
    <property type="entry name" value="7tm_Opsin-1_euk"/>
    <property type="match status" value="1"/>
</dbReference>
<keyword evidence="9 11" id="KW-0472">Membrane</keyword>
<feature type="transmembrane region" description="Helical" evidence="11">
    <location>
        <begin position="235"/>
        <end position="254"/>
    </location>
</feature>
<evidence type="ECO:0000313" key="12">
    <source>
        <dbReference type="EMBL" id="OAL63911.1"/>
    </source>
</evidence>
<dbReference type="Pfam" id="PF01036">
    <property type="entry name" value="Bac_rhodopsin"/>
    <property type="match status" value="1"/>
</dbReference>
<evidence type="ECO:0000256" key="4">
    <source>
        <dbReference type="ARBA" id="ARBA00022606"/>
    </source>
</evidence>
<dbReference type="VEuPathDB" id="FungiDB:TERG_05868"/>
<evidence type="ECO:0000256" key="8">
    <source>
        <dbReference type="ARBA" id="ARBA00022991"/>
    </source>
</evidence>
<gene>
    <name evidence="12" type="ORF">A7C99_4563</name>
</gene>
<evidence type="ECO:0000256" key="9">
    <source>
        <dbReference type="ARBA" id="ARBA00023136"/>
    </source>
</evidence>
<comment type="subcellular location">
    <subcellularLocation>
        <location evidence="1">Membrane</location>
        <topology evidence="1">Multi-pass membrane protein</topology>
    </subcellularLocation>
</comment>
<keyword evidence="8" id="KW-0157">Chromophore</keyword>
<keyword evidence="7 11" id="KW-1133">Transmembrane helix</keyword>
<comment type="similarity">
    <text evidence="2">Belongs to the archaeal/bacterial/fungal opsin family.</text>
</comment>
<dbReference type="Gene3D" id="1.20.1070.10">
    <property type="entry name" value="Rhodopsin 7-helix transmembrane proteins"/>
    <property type="match status" value="1"/>
</dbReference>
<feature type="transmembrane region" description="Helical" evidence="11">
    <location>
        <begin position="63"/>
        <end position="85"/>
    </location>
</feature>
<feature type="transmembrane region" description="Helical" evidence="11">
    <location>
        <begin position="166"/>
        <end position="184"/>
    </location>
</feature>
<keyword evidence="5 11" id="KW-0812">Transmembrane</keyword>
<dbReference type="SMART" id="SM01021">
    <property type="entry name" value="Bac_rhodopsin"/>
    <property type="match status" value="1"/>
</dbReference>
<dbReference type="SUPFAM" id="SSF81321">
    <property type="entry name" value="Family A G protein-coupled receptor-like"/>
    <property type="match status" value="1"/>
</dbReference>
<dbReference type="PRINTS" id="PR00251">
    <property type="entry name" value="BACTRLOPSIN"/>
</dbReference>
<dbReference type="FunFam" id="1.20.1070.10:FF:000160">
    <property type="entry name" value="Related to Opsin-1"/>
    <property type="match status" value="1"/>
</dbReference>
<dbReference type="GO" id="GO:0007602">
    <property type="term" value="P:phototransduction"/>
    <property type="evidence" value="ECO:0007669"/>
    <property type="project" value="UniProtKB-KW"/>
</dbReference>
<accession>A0A178EV12</accession>
<feature type="transmembrane region" description="Helical" evidence="11">
    <location>
        <begin position="33"/>
        <end position="51"/>
    </location>
</feature>